<dbReference type="PANTHER" id="PTHR32089">
    <property type="entry name" value="METHYL-ACCEPTING CHEMOTAXIS PROTEIN MCPB"/>
    <property type="match status" value="1"/>
</dbReference>
<evidence type="ECO:0000256" key="3">
    <source>
        <dbReference type="ARBA" id="ARBA00022692"/>
    </source>
</evidence>
<evidence type="ECO:0000256" key="8">
    <source>
        <dbReference type="PROSITE-ProRule" id="PRU00284"/>
    </source>
</evidence>
<keyword evidence="2" id="KW-1003">Cell membrane</keyword>
<dbReference type="Gene3D" id="3.30.450.20">
    <property type="entry name" value="PAS domain"/>
    <property type="match status" value="1"/>
</dbReference>
<dbReference type="EMBL" id="RAQO01000001">
    <property type="protein sequence ID" value="RKF22296.1"/>
    <property type="molecule type" value="Genomic_DNA"/>
</dbReference>
<protein>
    <submittedName>
        <fullName evidence="12">Methyl-accepting chemotaxis protein</fullName>
    </submittedName>
</protein>
<dbReference type="GO" id="GO:0005886">
    <property type="term" value="C:plasma membrane"/>
    <property type="evidence" value="ECO:0007669"/>
    <property type="project" value="UniProtKB-SubCell"/>
</dbReference>
<dbReference type="GO" id="GO:0007165">
    <property type="term" value="P:signal transduction"/>
    <property type="evidence" value="ECO:0007669"/>
    <property type="project" value="UniProtKB-KW"/>
</dbReference>
<evidence type="ECO:0000259" key="11">
    <source>
        <dbReference type="PROSITE" id="PS50111"/>
    </source>
</evidence>
<dbReference type="InterPro" id="IPR004090">
    <property type="entry name" value="Chemotax_Me-accpt_rcpt"/>
</dbReference>
<dbReference type="Proteomes" id="UP000286482">
    <property type="component" value="Unassembled WGS sequence"/>
</dbReference>
<evidence type="ECO:0000256" key="5">
    <source>
        <dbReference type="ARBA" id="ARBA00023136"/>
    </source>
</evidence>
<evidence type="ECO:0000256" key="4">
    <source>
        <dbReference type="ARBA" id="ARBA00022989"/>
    </source>
</evidence>
<keyword evidence="6 8" id="KW-0807">Transducer</keyword>
<evidence type="ECO:0000256" key="7">
    <source>
        <dbReference type="ARBA" id="ARBA00029447"/>
    </source>
</evidence>
<dbReference type="Pfam" id="PF00015">
    <property type="entry name" value="MCPsignal"/>
    <property type="match status" value="1"/>
</dbReference>
<keyword evidence="9" id="KW-0175">Coiled coil</keyword>
<comment type="similarity">
    <text evidence="7">Belongs to the methyl-accepting chemotaxis (MCP) protein family.</text>
</comment>
<dbReference type="FunFam" id="1.10.287.950:FF:000001">
    <property type="entry name" value="Methyl-accepting chemotaxis sensory transducer"/>
    <property type="match status" value="1"/>
</dbReference>
<feature type="coiled-coil region" evidence="9">
    <location>
        <begin position="324"/>
        <end position="354"/>
    </location>
</feature>
<dbReference type="AlphaFoldDB" id="A0A420ENW8"/>
<evidence type="ECO:0000256" key="9">
    <source>
        <dbReference type="SAM" id="Coils"/>
    </source>
</evidence>
<feature type="coiled-coil region" evidence="9">
    <location>
        <begin position="446"/>
        <end position="473"/>
    </location>
</feature>
<keyword evidence="13" id="KW-1185">Reference proteome</keyword>
<evidence type="ECO:0000256" key="2">
    <source>
        <dbReference type="ARBA" id="ARBA00022475"/>
    </source>
</evidence>
<accession>A0A420ENW8</accession>
<evidence type="ECO:0000256" key="1">
    <source>
        <dbReference type="ARBA" id="ARBA00004651"/>
    </source>
</evidence>
<evidence type="ECO:0000256" key="6">
    <source>
        <dbReference type="ARBA" id="ARBA00023224"/>
    </source>
</evidence>
<keyword evidence="4 10" id="KW-1133">Transmembrane helix</keyword>
<dbReference type="GO" id="GO:0004888">
    <property type="term" value="F:transmembrane signaling receptor activity"/>
    <property type="evidence" value="ECO:0007669"/>
    <property type="project" value="InterPro"/>
</dbReference>
<dbReference type="InterPro" id="IPR004089">
    <property type="entry name" value="MCPsignal_dom"/>
</dbReference>
<dbReference type="SMART" id="SM01049">
    <property type="entry name" value="Cache_2"/>
    <property type="match status" value="1"/>
</dbReference>
<feature type="transmembrane region" description="Helical" evidence="10">
    <location>
        <begin position="206"/>
        <end position="228"/>
    </location>
</feature>
<dbReference type="SUPFAM" id="SSF58104">
    <property type="entry name" value="Methyl-accepting chemotaxis protein (MCP) signaling domain"/>
    <property type="match status" value="1"/>
</dbReference>
<keyword evidence="5 10" id="KW-0472">Membrane</keyword>
<dbReference type="InterPro" id="IPR004010">
    <property type="entry name" value="Double_Cache_2"/>
</dbReference>
<proteinExistence type="inferred from homology"/>
<dbReference type="CDD" id="cd11386">
    <property type="entry name" value="MCP_signal"/>
    <property type="match status" value="1"/>
</dbReference>
<dbReference type="PANTHER" id="PTHR32089:SF112">
    <property type="entry name" value="LYSOZYME-LIKE PROTEIN-RELATED"/>
    <property type="match status" value="1"/>
</dbReference>
<keyword evidence="3 10" id="KW-0812">Transmembrane</keyword>
<dbReference type="RefSeq" id="WP_120353098.1">
    <property type="nucleotide sequence ID" value="NZ_RAQO01000001.1"/>
</dbReference>
<evidence type="ECO:0000313" key="13">
    <source>
        <dbReference type="Proteomes" id="UP000286482"/>
    </source>
</evidence>
<evidence type="ECO:0000256" key="10">
    <source>
        <dbReference type="SAM" id="Phobius"/>
    </source>
</evidence>
<gene>
    <name evidence="12" type="ORF">DBZ36_01215</name>
</gene>
<reference evidence="12 13" key="1">
    <citation type="submission" date="2018-09" db="EMBL/GenBank/DDBJ databases">
        <authorList>
            <person name="Wang Z."/>
        </authorList>
    </citation>
    <scope>NUCLEOTIDE SEQUENCE [LARGE SCALE GENOMIC DNA]</scope>
    <source>
        <strain evidence="12 13">ALS 81</strain>
    </source>
</reference>
<feature type="domain" description="Methyl-accepting transducer" evidence="11">
    <location>
        <begin position="284"/>
        <end position="520"/>
    </location>
</feature>
<comment type="caution">
    <text evidence="12">The sequence shown here is derived from an EMBL/GenBank/DDBJ whole genome shotgun (WGS) entry which is preliminary data.</text>
</comment>
<evidence type="ECO:0000313" key="12">
    <source>
        <dbReference type="EMBL" id="RKF22296.1"/>
    </source>
</evidence>
<dbReference type="SMART" id="SM00283">
    <property type="entry name" value="MA"/>
    <property type="match status" value="1"/>
</dbReference>
<dbReference type="PRINTS" id="PR00260">
    <property type="entry name" value="CHEMTRNSDUCR"/>
</dbReference>
<name>A0A420ENW8_9ALTE</name>
<dbReference type="GO" id="GO:0006935">
    <property type="term" value="P:chemotaxis"/>
    <property type="evidence" value="ECO:0007669"/>
    <property type="project" value="InterPro"/>
</dbReference>
<organism evidence="12 13">
    <name type="scientific">Alginatibacterium sediminis</name>
    <dbReference type="NCBI Taxonomy" id="2164068"/>
    <lineage>
        <taxon>Bacteria</taxon>
        <taxon>Pseudomonadati</taxon>
        <taxon>Pseudomonadota</taxon>
        <taxon>Gammaproteobacteria</taxon>
        <taxon>Alteromonadales</taxon>
        <taxon>Alteromonadaceae</taxon>
        <taxon>Alginatibacterium</taxon>
    </lineage>
</organism>
<comment type="subcellular location">
    <subcellularLocation>
        <location evidence="1">Cell membrane</location>
        <topology evidence="1">Multi-pass membrane protein</topology>
    </subcellularLocation>
</comment>
<dbReference type="OrthoDB" id="2489132at2"/>
<sequence length="556" mass="60563">MFSSLKTQFYLLAIIPFLAIALFGLQSQMRTVSDIRSEVSTITEEAIISLEKNRLKSVMDSALSLVSRQMALPEKTGMEDAMSILTDLRFDDGAGYLFGYDSKGVRVLHGSGKGIGTNFSDLQDINGQYLIRDFLDAAKNGDGYYTYYFTKPGEEEPSPKYGFAIWIPKWDIYIGTGFYLDSIDPILANIDESLGETSSSILNKSLIAIVLGAIVLLVILPFVIRAIYSSLERLQLAVSSLAEGEGDLTQKLPPSKLRLLNLITENFNSYLEALVSDIKKLKLSSVQLNDIATLSNQQIGELKSVAQEQMRETTQVATAIDQMAASTTEIANNAENTRESAEKAESEIVSVLSQVTTSSNELNGLTTLMTNVDSSVGELNQNVDSIQTSLAVIQSISEQTNLLALNAAIEAARAGEQGRGFAVVADEVRTLAQRSQESTKEIQHILDQLTNSMSNTRRDLEETTAKRESVTEAMSTIQAIVDESVSTIRQLAEENIQVSTAANEQATVAAEVAQSVNGIASLAAKVDQVSDDTQEQISRLDDQSKVILDISNKFTV</sequence>
<dbReference type="InterPro" id="IPR033480">
    <property type="entry name" value="sCache_2"/>
</dbReference>
<dbReference type="Gene3D" id="1.10.287.950">
    <property type="entry name" value="Methyl-accepting chemotaxis protein"/>
    <property type="match status" value="1"/>
</dbReference>
<dbReference type="PROSITE" id="PS50111">
    <property type="entry name" value="CHEMOTAXIS_TRANSDUC_2"/>
    <property type="match status" value="1"/>
</dbReference>
<dbReference type="Pfam" id="PF08269">
    <property type="entry name" value="dCache_2"/>
    <property type="match status" value="1"/>
</dbReference>